<gene>
    <name evidence="3" type="ORF">K469DRAFT_695062</name>
</gene>
<evidence type="ECO:0000256" key="1">
    <source>
        <dbReference type="SAM" id="MobiDB-lite"/>
    </source>
</evidence>
<proteinExistence type="predicted"/>
<sequence>MGLGKTFRRVKKKIHVTFHAVKAFRKKPVRDENAVTDNGLTGRGKEPDSGDRIPGSGPATANVARAEDTEPEAAAEENVLEESPIIAMDEQEPVLRILSGNSIDTQWQGFINQATDLITNVVVSGQTVTWKTPRFFDCTFSTDYIQQAFEVPRTGDIDDDIVVGLQSAGSAGNNVSASSLISTFDVKTDDAAGVIRSILEALSAGAVGAAPTFSIAASDGLRNGSWIKILNPNTVEITTALTWELFSGNVDLRSAQASIRDSTGLMVEEAELQFASSNIPNTPRLRLRLKHRAVVTKAEDNTFSTGTLWEVLVQIPVSGFIVNLKTQAGGSLSASVIRPMGGGSLTDLAQLLSGGLSESAVSPSDTNLFDNLELWKVLVQFPGGRISTNEISFRIGFFVTLKFPGNPLTIGISYNTSTGTFTGSLMLKSTYQSRLDPSFNELEDLPVGKWTTLPDPPDLRNAGPFAALPRFVPTKLETAQIIYTKGSDDVPYELQFSATVVSDNASQPGGTVPFPFDWSSLSLDYFRQGAIPGESEGVDVVSLRTTFDLDSQSGKFQSGSLDLSFIYNLSGANSSWTLAGSASYIQLGAIASFFKSSMKSGVMDVLGKLTLGSLNVVYTYTNAEPAEITSFLISGVVAFGDLKLKLFYQYSSKKAIEDKKTAADAHPDEEEKNRFKPLDPTEVDGDGVAWRFDAYLDVSNAGATIGTIADSIVDNASKTLPSFVRDIEIQPPLGSGDPHVVSLHTGKASKGSGASVKEGLIFLLNVSLSSVEFSFEQLSFTDVETKRLLRVSVGKLPLLSSLPVVKELPQPWSKLQYMWIPTGGFTRDEVTTLNQKLETESSQNKLYFKPVTRNAVDNNAPDMEVLIGGHHFIVVVDNEAILDHVFEPDLRPDPPTQPEPPGEGQPTQPGTPPQEKPPAKGAMTKQFGILDVSGLSLQYKQNRLYVFVDATLKLGPLTFSLIGFGIGLNISKLKLNDLSSLGQVADSIDFQLHGMEVTFDNPPILISGAFYHDVFKRGDQTIDAYRGGIAVAIPPYTFVAVGEYAQVEEGGVQFKSVFFFAKLDGPIIDFQFAILRGLRIGFGVNSIVRSPAVEELHEFPFINNSASSGAGNHPMAILEKMSGGDNPWIQLKNEEYWLAFGFTISSFNLISATAVALVQFGNAGPVFRIFGDLTISYPPDDISASAKLFYIEVVMMAELNFAEDCFKLEAALAPSSFVFVPYCRLQGGLALHTYFGRSPHAGDWVFTVGGYHRAFQIPAHYPRAARLGLNFNVNIISIRGECYFAITPKAIMTGALIRCELHVGPVFAWMDAAFDAIVQFSPLHYWVSMGVEVGVECRVPVLFCTIRIRIAIGAKLEIEGPDFGGTAYVDFWFFSFSFDFGARSGGPPPISLSEFYGLCEKSGPPDKSPNSSATEGLLVQLKISLEDGAFSMPSQDKEGQSNPDDTGAGTKWFVKGGSFQFRVSSVFALTEAYLETEESAQRQDNGTTTLLKDQNTAVMQRVVPEEGTTIASKLSSLPMKLSARPQDPDGDGITSKLFVAIQDEDPKGETVEGFKTEFVIKEMPLTLWADPDHPPDRLTQDKGTVALPMAVTLSAPDPILAKAKIPPFNATDMSKLCAGANLIPGLPAIPQFELLPDILPTTDSTPTEKWAEMQQTWTNASTQNLTLANSLTELCMSQLGWDKPRPDIAQKAEMTNTEPWKVPIVFLTRLVVGTGQEANGIEDGLDSFYLELPRTTQALSAQIPFTVADDVINETLSHLARRASLSKHTFL</sequence>
<name>A0A6A6DIE7_9PEZI</name>
<evidence type="ECO:0000259" key="2">
    <source>
        <dbReference type="Pfam" id="PF20248"/>
    </source>
</evidence>
<dbReference type="Pfam" id="PF20248">
    <property type="entry name" value="DUF6603"/>
    <property type="match status" value="1"/>
</dbReference>
<dbReference type="OrthoDB" id="5352492at2759"/>
<protein>
    <recommendedName>
        <fullName evidence="2">DUF6603 domain-containing protein</fullName>
    </recommendedName>
</protein>
<evidence type="ECO:0000313" key="3">
    <source>
        <dbReference type="EMBL" id="KAF2178915.1"/>
    </source>
</evidence>
<dbReference type="EMBL" id="ML994671">
    <property type="protein sequence ID" value="KAF2178915.1"/>
    <property type="molecule type" value="Genomic_DNA"/>
</dbReference>
<feature type="region of interest" description="Disordered" evidence="1">
    <location>
        <begin position="887"/>
        <end position="922"/>
    </location>
</feature>
<keyword evidence="4" id="KW-1185">Reference proteome</keyword>
<accession>A0A6A6DIE7</accession>
<organism evidence="3 4">
    <name type="scientific">Zopfia rhizophila CBS 207.26</name>
    <dbReference type="NCBI Taxonomy" id="1314779"/>
    <lineage>
        <taxon>Eukaryota</taxon>
        <taxon>Fungi</taxon>
        <taxon>Dikarya</taxon>
        <taxon>Ascomycota</taxon>
        <taxon>Pezizomycotina</taxon>
        <taxon>Dothideomycetes</taxon>
        <taxon>Dothideomycetes incertae sedis</taxon>
        <taxon>Zopfiaceae</taxon>
        <taxon>Zopfia</taxon>
    </lineage>
</organism>
<feature type="region of interest" description="Disordered" evidence="1">
    <location>
        <begin position="660"/>
        <end position="679"/>
    </location>
</feature>
<feature type="region of interest" description="Disordered" evidence="1">
    <location>
        <begin position="32"/>
        <end position="69"/>
    </location>
</feature>
<dbReference type="InterPro" id="IPR046538">
    <property type="entry name" value="DUF6603"/>
</dbReference>
<dbReference type="Proteomes" id="UP000800200">
    <property type="component" value="Unassembled WGS sequence"/>
</dbReference>
<evidence type="ECO:0000313" key="4">
    <source>
        <dbReference type="Proteomes" id="UP000800200"/>
    </source>
</evidence>
<feature type="compositionally biased region" description="Pro residues" evidence="1">
    <location>
        <begin position="893"/>
        <end position="916"/>
    </location>
</feature>
<reference evidence="3" key="1">
    <citation type="journal article" date="2020" name="Stud. Mycol.">
        <title>101 Dothideomycetes genomes: a test case for predicting lifestyles and emergence of pathogens.</title>
        <authorList>
            <person name="Haridas S."/>
            <person name="Albert R."/>
            <person name="Binder M."/>
            <person name="Bloem J."/>
            <person name="Labutti K."/>
            <person name="Salamov A."/>
            <person name="Andreopoulos B."/>
            <person name="Baker S."/>
            <person name="Barry K."/>
            <person name="Bills G."/>
            <person name="Bluhm B."/>
            <person name="Cannon C."/>
            <person name="Castanera R."/>
            <person name="Culley D."/>
            <person name="Daum C."/>
            <person name="Ezra D."/>
            <person name="Gonzalez J."/>
            <person name="Henrissat B."/>
            <person name="Kuo A."/>
            <person name="Liang C."/>
            <person name="Lipzen A."/>
            <person name="Lutzoni F."/>
            <person name="Magnuson J."/>
            <person name="Mondo S."/>
            <person name="Nolan M."/>
            <person name="Ohm R."/>
            <person name="Pangilinan J."/>
            <person name="Park H.-J."/>
            <person name="Ramirez L."/>
            <person name="Alfaro M."/>
            <person name="Sun H."/>
            <person name="Tritt A."/>
            <person name="Yoshinaga Y."/>
            <person name="Zwiers L.-H."/>
            <person name="Turgeon B."/>
            <person name="Goodwin S."/>
            <person name="Spatafora J."/>
            <person name="Crous P."/>
            <person name="Grigoriev I."/>
        </authorList>
    </citation>
    <scope>NUCLEOTIDE SEQUENCE</scope>
    <source>
        <strain evidence="3">CBS 207.26</strain>
    </source>
</reference>
<feature type="domain" description="DUF6603" evidence="2">
    <location>
        <begin position="924"/>
        <end position="1464"/>
    </location>
</feature>
<feature type="region of interest" description="Disordered" evidence="1">
    <location>
        <begin position="1430"/>
        <end position="1449"/>
    </location>
</feature>